<dbReference type="Gene3D" id="3.30.1330.40">
    <property type="entry name" value="RutC-like"/>
    <property type="match status" value="1"/>
</dbReference>
<gene>
    <name evidence="1" type="ORF">SDC9_196829</name>
</gene>
<comment type="caution">
    <text evidence="1">The sequence shown here is derived from an EMBL/GenBank/DDBJ whole genome shotgun (WGS) entry which is preliminary data.</text>
</comment>
<accession>A0A645ILM1</accession>
<dbReference type="InterPro" id="IPR035959">
    <property type="entry name" value="RutC-like_sf"/>
</dbReference>
<proteinExistence type="predicted"/>
<sequence length="82" mass="8741">MIDNVEALLVNHGGALGDLKLAVVYLRDPADRDAVETALARRLAPETARIMVRGAVCRPGWLVEMDGIAANSNGNPEFKALA</sequence>
<organism evidence="1">
    <name type="scientific">bioreactor metagenome</name>
    <dbReference type="NCBI Taxonomy" id="1076179"/>
    <lineage>
        <taxon>unclassified sequences</taxon>
        <taxon>metagenomes</taxon>
        <taxon>ecological metagenomes</taxon>
    </lineage>
</organism>
<dbReference type="SUPFAM" id="SSF55298">
    <property type="entry name" value="YjgF-like"/>
    <property type="match status" value="1"/>
</dbReference>
<evidence type="ECO:0008006" key="2">
    <source>
        <dbReference type="Google" id="ProtNLM"/>
    </source>
</evidence>
<dbReference type="AlphaFoldDB" id="A0A645ILM1"/>
<dbReference type="EMBL" id="VSSQ01112239">
    <property type="protein sequence ID" value="MPN49214.1"/>
    <property type="molecule type" value="Genomic_DNA"/>
</dbReference>
<protein>
    <recommendedName>
        <fullName evidence="2">Aminoacrylate peracid reductase RutC</fullName>
    </recommendedName>
</protein>
<reference evidence="1" key="1">
    <citation type="submission" date="2019-08" db="EMBL/GenBank/DDBJ databases">
        <authorList>
            <person name="Kucharzyk K."/>
            <person name="Murdoch R.W."/>
            <person name="Higgins S."/>
            <person name="Loffler F."/>
        </authorList>
    </citation>
    <scope>NUCLEOTIDE SEQUENCE</scope>
</reference>
<evidence type="ECO:0000313" key="1">
    <source>
        <dbReference type="EMBL" id="MPN49214.1"/>
    </source>
</evidence>
<name>A0A645ILM1_9ZZZZ</name>